<dbReference type="Pfam" id="PF13872">
    <property type="entry name" value="AAA_34"/>
    <property type="match status" value="1"/>
</dbReference>
<dbReference type="Gene3D" id="3.40.50.300">
    <property type="entry name" value="P-loop containing nucleotide triphosphate hydrolases"/>
    <property type="match status" value="1"/>
</dbReference>
<feature type="domain" description="SBNO alpha/beta" evidence="5">
    <location>
        <begin position="1057"/>
        <end position="1197"/>
    </location>
</feature>
<feature type="region of interest" description="Disordered" evidence="2">
    <location>
        <begin position="449"/>
        <end position="695"/>
    </location>
</feature>
<dbReference type="Pfam" id="PF25373">
    <property type="entry name" value="SBNO"/>
    <property type="match status" value="1"/>
</dbReference>
<dbReference type="RefSeq" id="XP_017030602.1">
    <property type="nucleotide sequence ID" value="XM_017175113.2"/>
</dbReference>
<dbReference type="InterPro" id="IPR026937">
    <property type="entry name" value="SBNO_Helicase_C_dom"/>
</dbReference>
<reference evidence="7" key="1">
    <citation type="submission" date="2025-08" db="UniProtKB">
        <authorList>
            <consortium name="RefSeq"/>
        </authorList>
    </citation>
    <scope>IDENTIFICATION</scope>
    <source>
        <strain evidence="7">14028-0561.14</strain>
        <tissue evidence="7">Whole fly</tissue>
    </source>
</reference>
<evidence type="ECO:0000313" key="6">
    <source>
        <dbReference type="Proteomes" id="UP001652661"/>
    </source>
</evidence>
<feature type="domain" description="Strawberry notch AAA" evidence="4">
    <location>
        <begin position="21"/>
        <end position="320"/>
    </location>
</feature>
<evidence type="ECO:0000256" key="1">
    <source>
        <dbReference type="ARBA" id="ARBA00006992"/>
    </source>
</evidence>
<dbReference type="GO" id="GO:0042393">
    <property type="term" value="F:histone binding"/>
    <property type="evidence" value="ECO:0007669"/>
    <property type="project" value="TreeGrafter"/>
</dbReference>
<dbReference type="PANTHER" id="PTHR12706">
    <property type="entry name" value="STRAWBERRY NOTCH-RELATED"/>
    <property type="match status" value="1"/>
</dbReference>
<protein>
    <submittedName>
        <fullName evidence="7">Protein strawberry notch-like</fullName>
    </submittedName>
</protein>
<dbReference type="GeneID" id="108080387"/>
<sequence length="1300" mass="148727">MAAAEKIPDKGPPRLRLGIGHPGTVMETAALSSMDLGHVYYRTDIPNDTIKSGQVSAVQLETIQCAAQTIDYLRPDGTGAGFLIGDGAGVGKGRTLAGIVYENYLKGRQKALWLSAYDDVKYEIMRELAAIGASRIYVRALNELEYGKISSQVFNSTGIILCSYSELISESKTNEKGKYRTRFRQLLQWCGQNFQGVIIFDECHKAKDLLGNNSKVLQTVLELQKKLPKARVVYASAQGASEPQNMAHMVRLGLWGHGTDFGCFNDFVTAVERRGVGAMEIVAMDMKLRGMYIARQLSFKGVSFRIEVVHLDRMFRKIYNLSVKLWLEAREKFSKAAKLIELDPSLQLVMWKQFWSSHQRFFKYLCIAAKVNRAILTAREAIKNGKCVVIGLQSTGEEESERDDDEELEDFMSNAKGVFQDLVERHFPAPSRQGLNRFRGLYEKESSQLEGSLAGEASQRKEEGSGGGKERKLKRRNGSGEVAETSRKRMRNTESEEVVNMNDKAGFIRDAKEKEEKAKVDKEKEEKEKEKVEMVNQNREREYVGTEDKENENKLNEDKKNEDKKNEDKKNGDTKNENKNKKNDDKENENKKNEIENKKNEIENKKNENENKKNEDKENENKKNEDKENENRKTENENTKNKNKENENENKKNEDKKNENKNNSDKKTDNKDTKDKKTKKHNAHQNTQDHKASSIQVARNATTDFYTFCTTTTSDVMNAALFDIELACSLKEELLRKIDYLGKRLPPNSLDHLIDELGGPENVAELTSRRGRIVQHKEGAIKYDWHVPLKTHNLDERRMFMNGLKNVAIISEPATSAWNLHSDRRERNKRRRVHITLELPWSTDMAIQQLGRTHRCNQVFTPEYIFLTTDLAGEQHFASALAKRLQTMGGHCVRRTKTTRDLSQFHIDNKYGLQALEKMMLTIMGYEMPLVPPPTDYSGEFFKDIAGALVGVGIIVNSESHPGVLSLDKDYNNISKFLNRILGCPVDLQNRLFKYFTDTITAIIQQAKRGGRFYLGIVDLGAPGRKVNRLRHLRFWRQHATGVAPTDLHTVRVEHGMKWRDAQAKYSDAEHDYEGFYLSHRSHNHKHTVIMALVLPSNGMISDSSSSDDSDSPKEKKRSTCNEKEIMCQVYRPNTGLQTRPQSLYELGRKYRKVRMLEAKPHWTEHYNNSMYACSHVFWNGNCGNVTQGNECEVGLRHRSYHILTGYVLCVWNRVEHLLNTVSNSKIQLVRVKTTDDMNIVGTLIPKDCYETLINDLRSDCEEQEEFNYCAGAANLKTDEEKLKYTRQKEEGKEVQEGST</sequence>
<gene>
    <name evidence="7" type="primary">LOC108080387</name>
</gene>
<evidence type="ECO:0000259" key="4">
    <source>
        <dbReference type="Pfam" id="PF13872"/>
    </source>
</evidence>
<dbReference type="GO" id="GO:0031490">
    <property type="term" value="F:chromatin DNA binding"/>
    <property type="evidence" value="ECO:0007669"/>
    <property type="project" value="TreeGrafter"/>
</dbReference>
<dbReference type="GO" id="GO:0006355">
    <property type="term" value="P:regulation of DNA-templated transcription"/>
    <property type="evidence" value="ECO:0007669"/>
    <property type="project" value="InterPro"/>
</dbReference>
<dbReference type="InterPro" id="IPR039187">
    <property type="entry name" value="SNO_AAA"/>
</dbReference>
<proteinExistence type="inferred from homology"/>
<dbReference type="InterPro" id="IPR026741">
    <property type="entry name" value="SNO"/>
</dbReference>
<dbReference type="InterPro" id="IPR057332">
    <property type="entry name" value="SBNO_a/b_dom"/>
</dbReference>
<comment type="similarity">
    <text evidence="1">Belongs to the SBNO family.</text>
</comment>
<evidence type="ECO:0000259" key="5">
    <source>
        <dbReference type="Pfam" id="PF25373"/>
    </source>
</evidence>
<feature type="compositionally biased region" description="Basic and acidic residues" evidence="2">
    <location>
        <begin position="506"/>
        <end position="675"/>
    </location>
</feature>
<dbReference type="Pfam" id="PF13871">
    <property type="entry name" value="Helicase_C_4"/>
    <property type="match status" value="1"/>
</dbReference>
<feature type="compositionally biased region" description="Basic and acidic residues" evidence="2">
    <location>
        <begin position="484"/>
        <end position="494"/>
    </location>
</feature>
<accession>A0A6P4INP8</accession>
<feature type="domain" description="Strawberry notch helicase C" evidence="3">
    <location>
        <begin position="748"/>
        <end position="1019"/>
    </location>
</feature>
<dbReference type="InterPro" id="IPR027417">
    <property type="entry name" value="P-loop_NTPase"/>
</dbReference>
<feature type="compositionally biased region" description="Basic and acidic residues" evidence="2">
    <location>
        <begin position="1111"/>
        <end position="1120"/>
    </location>
</feature>
<evidence type="ECO:0000256" key="2">
    <source>
        <dbReference type="SAM" id="MobiDB-lite"/>
    </source>
</evidence>
<dbReference type="OrthoDB" id="421838at2759"/>
<dbReference type="PANTHER" id="PTHR12706:SF30">
    <property type="entry name" value="PROTEIN STRAWBERRY NOTCH-RELATED"/>
    <property type="match status" value="1"/>
</dbReference>
<feature type="region of interest" description="Disordered" evidence="2">
    <location>
        <begin position="1101"/>
        <end position="1120"/>
    </location>
</feature>
<name>A0A6P4INP8_DROKI</name>
<dbReference type="SUPFAM" id="SSF52540">
    <property type="entry name" value="P-loop containing nucleoside triphosphate hydrolases"/>
    <property type="match status" value="1"/>
</dbReference>
<dbReference type="Proteomes" id="UP001652661">
    <property type="component" value="Chromosome X"/>
</dbReference>
<keyword evidence="6" id="KW-1185">Reference proteome</keyword>
<organism evidence="6 7">
    <name type="scientific">Drosophila kikkawai</name>
    <name type="common">Fruit fly</name>
    <dbReference type="NCBI Taxonomy" id="30033"/>
    <lineage>
        <taxon>Eukaryota</taxon>
        <taxon>Metazoa</taxon>
        <taxon>Ecdysozoa</taxon>
        <taxon>Arthropoda</taxon>
        <taxon>Hexapoda</taxon>
        <taxon>Insecta</taxon>
        <taxon>Pterygota</taxon>
        <taxon>Neoptera</taxon>
        <taxon>Endopterygota</taxon>
        <taxon>Diptera</taxon>
        <taxon>Brachycera</taxon>
        <taxon>Muscomorpha</taxon>
        <taxon>Ephydroidea</taxon>
        <taxon>Drosophilidae</taxon>
        <taxon>Drosophila</taxon>
        <taxon>Sophophora</taxon>
    </lineage>
</organism>
<feature type="compositionally biased region" description="Basic and acidic residues" evidence="2">
    <location>
        <begin position="458"/>
        <end position="470"/>
    </location>
</feature>
<evidence type="ECO:0000313" key="7">
    <source>
        <dbReference type="RefSeq" id="XP_017030602.1"/>
    </source>
</evidence>
<evidence type="ECO:0000259" key="3">
    <source>
        <dbReference type="Pfam" id="PF13871"/>
    </source>
</evidence>
<dbReference type="GO" id="GO:0005634">
    <property type="term" value="C:nucleus"/>
    <property type="evidence" value="ECO:0007669"/>
    <property type="project" value="TreeGrafter"/>
</dbReference>